<keyword evidence="2 7" id="KW-0813">Transport</keyword>
<dbReference type="Proteomes" id="UP000617544">
    <property type="component" value="Unassembled WGS sequence"/>
</dbReference>
<dbReference type="AlphaFoldDB" id="A0A832T186"/>
<comment type="caution">
    <text evidence="9">The sequence shown here is derived from an EMBL/GenBank/DDBJ whole genome shotgun (WGS) entry which is preliminary data.</text>
</comment>
<feature type="transmembrane region" description="Helical" evidence="7">
    <location>
        <begin position="156"/>
        <end position="175"/>
    </location>
</feature>
<comment type="similarity">
    <text evidence="7">Belongs to the binding-protein-dependent transport system permease family.</text>
</comment>
<evidence type="ECO:0000256" key="7">
    <source>
        <dbReference type="RuleBase" id="RU363032"/>
    </source>
</evidence>
<feature type="domain" description="ABC transmembrane type-1" evidence="8">
    <location>
        <begin position="112"/>
        <end position="317"/>
    </location>
</feature>
<evidence type="ECO:0000256" key="5">
    <source>
        <dbReference type="ARBA" id="ARBA00022989"/>
    </source>
</evidence>
<evidence type="ECO:0000256" key="2">
    <source>
        <dbReference type="ARBA" id="ARBA00022448"/>
    </source>
</evidence>
<dbReference type="GO" id="GO:0005886">
    <property type="term" value="C:plasma membrane"/>
    <property type="evidence" value="ECO:0007669"/>
    <property type="project" value="UniProtKB-SubCell"/>
</dbReference>
<dbReference type="Gene3D" id="1.10.3720.10">
    <property type="entry name" value="MetI-like"/>
    <property type="match status" value="1"/>
</dbReference>
<dbReference type="GeneID" id="1442657"/>
<evidence type="ECO:0000313" key="9">
    <source>
        <dbReference type="EMBL" id="HII60775.1"/>
    </source>
</evidence>
<dbReference type="PANTHER" id="PTHR30465:SF0">
    <property type="entry name" value="OLIGOPEPTIDE TRANSPORT SYSTEM PERMEASE PROTEIN APPB"/>
    <property type="match status" value="1"/>
</dbReference>
<dbReference type="OMA" id="FVEMFTD"/>
<protein>
    <submittedName>
        <fullName evidence="9">ABC transporter permease</fullName>
    </submittedName>
</protein>
<feature type="transmembrane region" description="Helical" evidence="7">
    <location>
        <begin position="111"/>
        <end position="135"/>
    </location>
</feature>
<evidence type="ECO:0000313" key="10">
    <source>
        <dbReference type="Proteomes" id="UP000617544"/>
    </source>
</evidence>
<proteinExistence type="inferred from homology"/>
<dbReference type="Pfam" id="PF00528">
    <property type="entry name" value="BPD_transp_1"/>
    <property type="match status" value="1"/>
</dbReference>
<dbReference type="RefSeq" id="WP_010885875.1">
    <property type="nucleotide sequence ID" value="NZ_DUJN01000002.1"/>
</dbReference>
<feature type="transmembrane region" description="Helical" evidence="7">
    <location>
        <begin position="296"/>
        <end position="320"/>
    </location>
</feature>
<comment type="subcellular location">
    <subcellularLocation>
        <location evidence="1 7">Cell membrane</location>
        <topology evidence="1 7">Multi-pass membrane protein</topology>
    </subcellularLocation>
</comment>
<dbReference type="PROSITE" id="PS50928">
    <property type="entry name" value="ABC_TM1"/>
    <property type="match status" value="1"/>
</dbReference>
<evidence type="ECO:0000256" key="4">
    <source>
        <dbReference type="ARBA" id="ARBA00022692"/>
    </source>
</evidence>
<dbReference type="SUPFAM" id="SSF161098">
    <property type="entry name" value="MetI-like"/>
    <property type="match status" value="1"/>
</dbReference>
<name>A0A832T186_PYRHR</name>
<keyword evidence="6 7" id="KW-0472">Membrane</keyword>
<dbReference type="GO" id="GO:0055085">
    <property type="term" value="P:transmembrane transport"/>
    <property type="evidence" value="ECO:0007669"/>
    <property type="project" value="InterPro"/>
</dbReference>
<keyword evidence="4 7" id="KW-0812">Transmembrane</keyword>
<dbReference type="InterPro" id="IPR035906">
    <property type="entry name" value="MetI-like_sf"/>
</dbReference>
<dbReference type="InterPro" id="IPR000515">
    <property type="entry name" value="MetI-like"/>
</dbReference>
<evidence type="ECO:0000256" key="1">
    <source>
        <dbReference type="ARBA" id="ARBA00004651"/>
    </source>
</evidence>
<keyword evidence="3" id="KW-1003">Cell membrane</keyword>
<gene>
    <name evidence="9" type="ORF">HA331_03285</name>
</gene>
<feature type="transmembrane region" description="Helical" evidence="7">
    <location>
        <begin position="12"/>
        <end position="31"/>
    </location>
</feature>
<sequence>MGIPTRQILRIALIYASLLMLTIIIAGMAGIKISKIYAYESISYIRINSPELYQELQKNASRMGIPVEEYYYKLLLSRISKSDNVVLVGLGMLKMSKLYLKTTPNLNLMRAIGLTLGIMAFSFAMALLIGTLIGLKFRGDKKLDILSRFFNGVPSWWLGVLLILIFVTKLNILSVSDIATGFSIKRYILPITTLTLIYIWEIADLISHEISKEMNKPYIWADKGKGLPDRVILWKHALRNISITLSSFSFYKFGELFTDFMVIDVLFGLGGLGSLLKQSFIRKIVPPYGVIVQFNYHLFFVVAITILTIQLAVSIFLELIKGMLDPRVS</sequence>
<evidence type="ECO:0000256" key="3">
    <source>
        <dbReference type="ARBA" id="ARBA00022475"/>
    </source>
</evidence>
<feature type="transmembrane region" description="Helical" evidence="7">
    <location>
        <begin position="256"/>
        <end position="276"/>
    </location>
</feature>
<dbReference type="EMBL" id="DUJN01000002">
    <property type="protein sequence ID" value="HII60775.1"/>
    <property type="molecule type" value="Genomic_DNA"/>
</dbReference>
<keyword evidence="5 7" id="KW-1133">Transmembrane helix</keyword>
<feature type="transmembrane region" description="Helical" evidence="7">
    <location>
        <begin position="187"/>
        <end position="206"/>
    </location>
</feature>
<accession>A0A832T186</accession>
<organism evidence="9 10">
    <name type="scientific">Pyrococcus horikoshii</name>
    <dbReference type="NCBI Taxonomy" id="53953"/>
    <lineage>
        <taxon>Archaea</taxon>
        <taxon>Methanobacteriati</taxon>
        <taxon>Methanobacteriota</taxon>
        <taxon>Thermococci</taxon>
        <taxon>Thermococcales</taxon>
        <taxon>Thermococcaceae</taxon>
        <taxon>Pyrococcus</taxon>
    </lineage>
</organism>
<dbReference type="PANTHER" id="PTHR30465">
    <property type="entry name" value="INNER MEMBRANE ABC TRANSPORTER"/>
    <property type="match status" value="1"/>
</dbReference>
<evidence type="ECO:0000256" key="6">
    <source>
        <dbReference type="ARBA" id="ARBA00023136"/>
    </source>
</evidence>
<evidence type="ECO:0000259" key="8">
    <source>
        <dbReference type="PROSITE" id="PS50928"/>
    </source>
</evidence>
<reference evidence="9" key="1">
    <citation type="journal article" date="2020" name="bioRxiv">
        <title>A rank-normalized archaeal taxonomy based on genome phylogeny resolves widespread incomplete and uneven classifications.</title>
        <authorList>
            <person name="Rinke C."/>
            <person name="Chuvochina M."/>
            <person name="Mussig A.J."/>
            <person name="Chaumeil P.-A."/>
            <person name="Waite D.W."/>
            <person name="Whitman W.B."/>
            <person name="Parks D.H."/>
            <person name="Hugenholtz P."/>
        </authorList>
    </citation>
    <scope>NUCLEOTIDE SEQUENCE</scope>
    <source>
        <strain evidence="9">UBA8834</strain>
    </source>
</reference>